<keyword evidence="9 13" id="KW-0012">Acyltransferase</keyword>
<name>A0A1E3R3R2_9MYCO</name>
<evidence type="ECO:0000256" key="8">
    <source>
        <dbReference type="ARBA" id="ARBA00023098"/>
    </source>
</evidence>
<feature type="domain" description="O-acyltransferase WSD1-like N-terminal" evidence="11">
    <location>
        <begin position="5"/>
        <end position="272"/>
    </location>
</feature>
<dbReference type="AlphaFoldDB" id="A0A1E3R3R2"/>
<gene>
    <name evidence="13" type="ORF">BHQ17_26835</name>
</gene>
<dbReference type="Proteomes" id="UP000094243">
    <property type="component" value="Unassembled WGS sequence"/>
</dbReference>
<protein>
    <recommendedName>
        <fullName evidence="4">diacylglycerol O-acyltransferase</fullName>
        <ecNumber evidence="4">2.3.1.20</ecNumber>
    </recommendedName>
</protein>
<comment type="pathway">
    <text evidence="2">Lipid metabolism.</text>
</comment>
<dbReference type="GO" id="GO:0006071">
    <property type="term" value="P:glycerol metabolic process"/>
    <property type="evidence" value="ECO:0007669"/>
    <property type="project" value="UniProtKB-KW"/>
</dbReference>
<dbReference type="Pfam" id="PF03007">
    <property type="entry name" value="WS_DGAT_cat"/>
    <property type="match status" value="1"/>
</dbReference>
<keyword evidence="14" id="KW-1185">Reference proteome</keyword>
<dbReference type="GO" id="GO:0019432">
    <property type="term" value="P:triglyceride biosynthetic process"/>
    <property type="evidence" value="ECO:0007669"/>
    <property type="project" value="UniProtKB-UniPathway"/>
</dbReference>
<evidence type="ECO:0000256" key="3">
    <source>
        <dbReference type="ARBA" id="ARBA00009587"/>
    </source>
</evidence>
<dbReference type="RefSeq" id="WP_069408046.1">
    <property type="nucleotide sequence ID" value="NZ_MIGZ01000266.1"/>
</dbReference>
<keyword evidence="5" id="KW-0444">Lipid biosynthesis</keyword>
<evidence type="ECO:0000256" key="1">
    <source>
        <dbReference type="ARBA" id="ARBA00004771"/>
    </source>
</evidence>
<dbReference type="PANTHER" id="PTHR31650:SF1">
    <property type="entry name" value="WAX ESTER SYNTHASE_DIACYLGLYCEROL ACYLTRANSFERASE 4-RELATED"/>
    <property type="match status" value="1"/>
</dbReference>
<evidence type="ECO:0000259" key="11">
    <source>
        <dbReference type="Pfam" id="PF03007"/>
    </source>
</evidence>
<dbReference type="InterPro" id="IPR004255">
    <property type="entry name" value="O-acyltransferase_WSD1_N"/>
</dbReference>
<comment type="pathway">
    <text evidence="1">Glycerolipid metabolism; triacylglycerol biosynthesis.</text>
</comment>
<dbReference type="GO" id="GO:0001666">
    <property type="term" value="P:response to hypoxia"/>
    <property type="evidence" value="ECO:0007669"/>
    <property type="project" value="TreeGrafter"/>
</dbReference>
<evidence type="ECO:0000256" key="10">
    <source>
        <dbReference type="ARBA" id="ARBA00048109"/>
    </source>
</evidence>
<dbReference type="SUPFAM" id="SSF52777">
    <property type="entry name" value="CoA-dependent acyltransferases"/>
    <property type="match status" value="1"/>
</dbReference>
<evidence type="ECO:0000256" key="9">
    <source>
        <dbReference type="ARBA" id="ARBA00023315"/>
    </source>
</evidence>
<dbReference type="Gene3D" id="3.30.559.10">
    <property type="entry name" value="Chloramphenicol acetyltransferase-like domain"/>
    <property type="match status" value="1"/>
</dbReference>
<keyword evidence="6 13" id="KW-0808">Transferase</keyword>
<dbReference type="InterPro" id="IPR023213">
    <property type="entry name" value="CAT-like_dom_sf"/>
</dbReference>
<dbReference type="GO" id="GO:0071731">
    <property type="term" value="P:response to nitric oxide"/>
    <property type="evidence" value="ECO:0007669"/>
    <property type="project" value="TreeGrafter"/>
</dbReference>
<evidence type="ECO:0000256" key="5">
    <source>
        <dbReference type="ARBA" id="ARBA00022516"/>
    </source>
</evidence>
<evidence type="ECO:0000256" key="2">
    <source>
        <dbReference type="ARBA" id="ARBA00005189"/>
    </source>
</evidence>
<accession>A0A1E3R3R2</accession>
<evidence type="ECO:0000313" key="13">
    <source>
        <dbReference type="EMBL" id="ODQ84556.1"/>
    </source>
</evidence>
<dbReference type="GO" id="GO:0005886">
    <property type="term" value="C:plasma membrane"/>
    <property type="evidence" value="ECO:0007669"/>
    <property type="project" value="TreeGrafter"/>
</dbReference>
<evidence type="ECO:0000259" key="12">
    <source>
        <dbReference type="Pfam" id="PF06974"/>
    </source>
</evidence>
<evidence type="ECO:0000256" key="4">
    <source>
        <dbReference type="ARBA" id="ARBA00013244"/>
    </source>
</evidence>
<keyword evidence="8" id="KW-0443">Lipid metabolism</keyword>
<comment type="similarity">
    <text evidence="3">Belongs to the long-chain O-acyltransferase family.</text>
</comment>
<dbReference type="GO" id="GO:0004144">
    <property type="term" value="F:diacylglycerol O-acyltransferase activity"/>
    <property type="evidence" value="ECO:0007669"/>
    <property type="project" value="UniProtKB-EC"/>
</dbReference>
<dbReference type="Pfam" id="PF06974">
    <property type="entry name" value="WS_DGAT_C"/>
    <property type="match status" value="1"/>
</dbReference>
<evidence type="ECO:0000256" key="7">
    <source>
        <dbReference type="ARBA" id="ARBA00022798"/>
    </source>
</evidence>
<feature type="domain" description="O-acyltransferase WSD1 C-terminal" evidence="12">
    <location>
        <begin position="312"/>
        <end position="447"/>
    </location>
</feature>
<reference evidence="14" key="1">
    <citation type="submission" date="2016-09" db="EMBL/GenBank/DDBJ databases">
        <authorList>
            <person name="Greninger A.L."/>
            <person name="Jerome K.R."/>
            <person name="Mcnair B."/>
            <person name="Wallis C."/>
            <person name="Fang F."/>
        </authorList>
    </citation>
    <scope>NUCLEOTIDE SEQUENCE [LARGE SCALE GENOMIC DNA]</scope>
    <source>
        <strain evidence="14">M7</strain>
    </source>
</reference>
<dbReference type="EMBL" id="MIGZ01000266">
    <property type="protein sequence ID" value="ODQ84556.1"/>
    <property type="molecule type" value="Genomic_DNA"/>
</dbReference>
<keyword evidence="7" id="KW-0319">Glycerol metabolism</keyword>
<dbReference type="OrthoDB" id="9810950at2"/>
<evidence type="ECO:0000313" key="14">
    <source>
        <dbReference type="Proteomes" id="UP000094243"/>
    </source>
</evidence>
<dbReference type="GO" id="GO:0051701">
    <property type="term" value="P:biological process involved in interaction with host"/>
    <property type="evidence" value="ECO:0007669"/>
    <property type="project" value="TreeGrafter"/>
</dbReference>
<sequence length="452" mass="48586">MADSLTSSDAFMWRIEDDPRLRSTIVVLTLLDRCPDWPQLVDRFERLSRTVPRFRQRVVPSAPLLPPRWETVSDFDVGFHLRRVSAPGSGSAEELLELARVAAMADFDRARPLWDATLVDGLSDGGAAVLARFNHALSDGVGAVEIARILYDLKERPERRGSLPEAPKPAAAQRFGGLRAVVDYPARIIGAALSAPVKAVPAVANAVRRPVDTVAAGGSTVASIYRTARPISKPGSPIMRDRNLIRHVFTYEVSKSALSRAGRLGGGSLNDAFIAAVAGGLRAYHEMHDAAVRDLVFSMPINVRTAADPIGGNRATLIRFAVPVDIVDPRERIQVIHAQTGRARNEKSLAHTGLIAGALNLMPRSYVGSALRHVDVIASNVPGFPVPVYFAGAPVRMQYAFSPTIGAALNITLLSYGDICGFGINIDGGAVPDHQELYKCLVAGFAEVLALT</sequence>
<proteinExistence type="inferred from homology"/>
<comment type="catalytic activity">
    <reaction evidence="10">
        <text>an acyl-CoA + a 1,2-diacyl-sn-glycerol = a triacyl-sn-glycerol + CoA</text>
        <dbReference type="Rhea" id="RHEA:10868"/>
        <dbReference type="ChEBI" id="CHEBI:17815"/>
        <dbReference type="ChEBI" id="CHEBI:57287"/>
        <dbReference type="ChEBI" id="CHEBI:58342"/>
        <dbReference type="ChEBI" id="CHEBI:64615"/>
        <dbReference type="EC" id="2.3.1.20"/>
    </reaction>
</comment>
<dbReference type="UniPathway" id="UPA00282"/>
<dbReference type="PANTHER" id="PTHR31650">
    <property type="entry name" value="O-ACYLTRANSFERASE (WSD1-LIKE) FAMILY PROTEIN"/>
    <property type="match status" value="1"/>
</dbReference>
<evidence type="ECO:0000256" key="6">
    <source>
        <dbReference type="ARBA" id="ARBA00022679"/>
    </source>
</evidence>
<dbReference type="EC" id="2.3.1.20" evidence="4"/>
<dbReference type="InterPro" id="IPR045034">
    <property type="entry name" value="O-acyltransferase_WSD1-like"/>
</dbReference>
<organism evidence="13 14">
    <name type="scientific">Mycolicibacterium holsaticum</name>
    <dbReference type="NCBI Taxonomy" id="152142"/>
    <lineage>
        <taxon>Bacteria</taxon>
        <taxon>Bacillati</taxon>
        <taxon>Actinomycetota</taxon>
        <taxon>Actinomycetes</taxon>
        <taxon>Mycobacteriales</taxon>
        <taxon>Mycobacteriaceae</taxon>
        <taxon>Mycolicibacterium</taxon>
    </lineage>
</organism>
<dbReference type="InterPro" id="IPR009721">
    <property type="entry name" value="O-acyltransferase_WSD1_C"/>
</dbReference>
<comment type="caution">
    <text evidence="13">The sequence shown here is derived from an EMBL/GenBank/DDBJ whole genome shotgun (WGS) entry which is preliminary data.</text>
</comment>